<keyword evidence="3" id="KW-0560">Oxidoreductase</keyword>
<sequence length="288" mass="30501">MDIGIGLPATVSGAEPAQLFEVARRADQLGFASVGVIDRVVYDNYEPLITLAAVAGVTENVRLTTSILLAPLRVNAALLAKQAASLDRLASGRLVLGVAVGLREDDYLASGVPLSGRGHRFDEMLAEMKRIWAGEARGTSGAIGPRPTRGDIPLIIGGGAEVAYVRAARFGAGWIAASSITPDQLGESVERLRQLWTAEGRQGDPRVLALAYFALGPDAQRVAGNYLSHYYSFADVTPEAGQRMALTGESAVRDAIARYRSAGCDELLLFPCTADPTQVDLLAPIALR</sequence>
<dbReference type="AlphaFoldDB" id="A0A1M5IC20"/>
<dbReference type="PANTHER" id="PTHR42847:SF4">
    <property type="entry name" value="ALKANESULFONATE MONOOXYGENASE-RELATED"/>
    <property type="match status" value="1"/>
</dbReference>
<evidence type="ECO:0000259" key="5">
    <source>
        <dbReference type="Pfam" id="PF00296"/>
    </source>
</evidence>
<keyword evidence="2" id="KW-0288">FMN</keyword>
<protein>
    <submittedName>
        <fullName evidence="6">Flavin-dependent oxidoreductase, luciferase family (Includes alkanesulfonate monooxygenase SsuD and methylene tetrahydromethanopterin reductase)</fullName>
    </submittedName>
</protein>
<feature type="domain" description="Luciferase-like" evidence="5">
    <location>
        <begin position="10"/>
        <end position="242"/>
    </location>
</feature>
<dbReference type="GO" id="GO:0008726">
    <property type="term" value="F:alkanesulfonate monooxygenase activity"/>
    <property type="evidence" value="ECO:0007669"/>
    <property type="project" value="TreeGrafter"/>
</dbReference>
<dbReference type="Proteomes" id="UP000184501">
    <property type="component" value="Unassembled WGS sequence"/>
</dbReference>
<organism evidence="6 7">
    <name type="scientific">Streptoalloteichus hindustanus</name>
    <dbReference type="NCBI Taxonomy" id="2017"/>
    <lineage>
        <taxon>Bacteria</taxon>
        <taxon>Bacillati</taxon>
        <taxon>Actinomycetota</taxon>
        <taxon>Actinomycetes</taxon>
        <taxon>Pseudonocardiales</taxon>
        <taxon>Pseudonocardiaceae</taxon>
        <taxon>Streptoalloteichus</taxon>
    </lineage>
</organism>
<dbReference type="InterPro" id="IPR036661">
    <property type="entry name" value="Luciferase-like_sf"/>
</dbReference>
<dbReference type="InterPro" id="IPR050172">
    <property type="entry name" value="SsuD_RutA_monooxygenase"/>
</dbReference>
<proteinExistence type="predicted"/>
<name>A0A1M5IC20_STRHI</name>
<evidence type="ECO:0000313" key="7">
    <source>
        <dbReference type="Proteomes" id="UP000184501"/>
    </source>
</evidence>
<dbReference type="SUPFAM" id="SSF51679">
    <property type="entry name" value="Bacterial luciferase-like"/>
    <property type="match status" value="1"/>
</dbReference>
<keyword evidence="4 6" id="KW-0503">Monooxygenase</keyword>
<evidence type="ECO:0000256" key="4">
    <source>
        <dbReference type="ARBA" id="ARBA00023033"/>
    </source>
</evidence>
<dbReference type="RefSeq" id="WP_073486652.1">
    <property type="nucleotide sequence ID" value="NZ_FQVN01000007.1"/>
</dbReference>
<dbReference type="Gene3D" id="3.20.20.30">
    <property type="entry name" value="Luciferase-like domain"/>
    <property type="match status" value="1"/>
</dbReference>
<dbReference type="STRING" id="2017.SAMN05444320_107221"/>
<keyword evidence="1" id="KW-0285">Flavoprotein</keyword>
<dbReference type="Pfam" id="PF00296">
    <property type="entry name" value="Bac_luciferase"/>
    <property type="match status" value="1"/>
</dbReference>
<keyword evidence="7" id="KW-1185">Reference proteome</keyword>
<evidence type="ECO:0000313" key="6">
    <source>
        <dbReference type="EMBL" id="SHG25928.1"/>
    </source>
</evidence>
<dbReference type="GO" id="GO:0046306">
    <property type="term" value="P:alkanesulfonate catabolic process"/>
    <property type="evidence" value="ECO:0007669"/>
    <property type="project" value="TreeGrafter"/>
</dbReference>
<gene>
    <name evidence="6" type="ORF">SAMN05444320_107221</name>
</gene>
<accession>A0A1M5IC20</accession>
<dbReference type="InterPro" id="IPR011251">
    <property type="entry name" value="Luciferase-like_dom"/>
</dbReference>
<evidence type="ECO:0000256" key="3">
    <source>
        <dbReference type="ARBA" id="ARBA00023002"/>
    </source>
</evidence>
<reference evidence="6 7" key="1">
    <citation type="submission" date="2016-11" db="EMBL/GenBank/DDBJ databases">
        <authorList>
            <person name="Jaros S."/>
            <person name="Januszkiewicz K."/>
            <person name="Wedrychowicz H."/>
        </authorList>
    </citation>
    <scope>NUCLEOTIDE SEQUENCE [LARGE SCALE GENOMIC DNA]</scope>
    <source>
        <strain evidence="6 7">DSM 44523</strain>
    </source>
</reference>
<dbReference type="EMBL" id="FQVN01000007">
    <property type="protein sequence ID" value="SHG25928.1"/>
    <property type="molecule type" value="Genomic_DNA"/>
</dbReference>
<evidence type="ECO:0000256" key="1">
    <source>
        <dbReference type="ARBA" id="ARBA00022630"/>
    </source>
</evidence>
<dbReference type="OrthoDB" id="5723200at2"/>
<evidence type="ECO:0000256" key="2">
    <source>
        <dbReference type="ARBA" id="ARBA00022643"/>
    </source>
</evidence>
<dbReference type="PANTHER" id="PTHR42847">
    <property type="entry name" value="ALKANESULFONATE MONOOXYGENASE"/>
    <property type="match status" value="1"/>
</dbReference>